<protein>
    <recommendedName>
        <fullName evidence="4">Transmembrane protein</fullName>
    </recommendedName>
</protein>
<dbReference type="KEGG" id="mnt:21404523"/>
<evidence type="ECO:0008006" key="4">
    <source>
        <dbReference type="Google" id="ProtNLM"/>
    </source>
</evidence>
<proteinExistence type="predicted"/>
<keyword evidence="3" id="KW-1185">Reference proteome</keyword>
<dbReference type="AlphaFoldDB" id="W9SH83"/>
<organism evidence="2 3">
    <name type="scientific">Morus notabilis</name>
    <dbReference type="NCBI Taxonomy" id="981085"/>
    <lineage>
        <taxon>Eukaryota</taxon>
        <taxon>Viridiplantae</taxon>
        <taxon>Streptophyta</taxon>
        <taxon>Embryophyta</taxon>
        <taxon>Tracheophyta</taxon>
        <taxon>Spermatophyta</taxon>
        <taxon>Magnoliopsida</taxon>
        <taxon>eudicotyledons</taxon>
        <taxon>Gunneridae</taxon>
        <taxon>Pentapetalae</taxon>
        <taxon>rosids</taxon>
        <taxon>fabids</taxon>
        <taxon>Rosales</taxon>
        <taxon>Moraceae</taxon>
        <taxon>Moreae</taxon>
        <taxon>Morus</taxon>
    </lineage>
</organism>
<dbReference type="OrthoDB" id="1914101at2759"/>
<gene>
    <name evidence="2" type="ORF">L484_021673</name>
</gene>
<dbReference type="eggNOG" id="ENOG502SB2M">
    <property type="taxonomic scope" value="Eukaryota"/>
</dbReference>
<evidence type="ECO:0000256" key="1">
    <source>
        <dbReference type="SAM" id="SignalP"/>
    </source>
</evidence>
<reference evidence="3" key="1">
    <citation type="submission" date="2013-01" db="EMBL/GenBank/DDBJ databases">
        <title>Draft Genome Sequence of a Mulberry Tree, Morus notabilis C.K. Schneid.</title>
        <authorList>
            <person name="He N."/>
            <person name="Zhao S."/>
        </authorList>
    </citation>
    <scope>NUCLEOTIDE SEQUENCE</scope>
</reference>
<name>W9SH83_9ROSA</name>
<keyword evidence="1" id="KW-0732">Signal</keyword>
<feature type="signal peptide" evidence="1">
    <location>
        <begin position="1"/>
        <end position="34"/>
    </location>
</feature>
<evidence type="ECO:0000313" key="2">
    <source>
        <dbReference type="EMBL" id="EXC29365.1"/>
    </source>
</evidence>
<evidence type="ECO:0000313" key="3">
    <source>
        <dbReference type="Proteomes" id="UP000030645"/>
    </source>
</evidence>
<accession>W9SH83</accession>
<feature type="chain" id="PRO_5004933184" description="Transmembrane protein" evidence="1">
    <location>
        <begin position="35"/>
        <end position="144"/>
    </location>
</feature>
<dbReference type="EMBL" id="KE346191">
    <property type="protein sequence ID" value="EXC29365.1"/>
    <property type="molecule type" value="Genomic_DNA"/>
</dbReference>
<dbReference type="Proteomes" id="UP000030645">
    <property type="component" value="Unassembled WGS sequence"/>
</dbReference>
<sequence>MGFFFAQTLMINSKSFCPVILLFLLLLLVSSSSSLQTKLVKTTAGSVDVPAAARTSFQVFYIKNTSPFFLDGQREPIGINKKRRNKTKTTMMMRRKNIKNMERSRPNFSGMLPKGFVPPSGSSPCHNENPNSVVFFCDLGSSKP</sequence>